<dbReference type="Proteomes" id="UP000198651">
    <property type="component" value="Chromosome I"/>
</dbReference>
<dbReference type="RefSeq" id="WP_092343486.1">
    <property type="nucleotide sequence ID" value="NZ_LN906597.1"/>
</dbReference>
<sequence length="818" mass="94762">MKNISNRILNDSLEPSGSSAGGSQNSPKFTSPHHISNLMQIDCSFADIDASLAFTIISSISNRNESQYKHAMHIFLENCMHKSLQYLRLFKVDPLTSSEKIDLDPSPNEDAYIINNKGEYDRLQYMCDYCKYFMLGNCEKVVSPMDEFTVAYVDENNFAEKFNIIKKRTDATKCNKTSAEYVPINVSSGITDHRILYSRKGYHLKLLIEEMMSNCINYDKKQLTNATLVAKFTTSESEKKLINSNKIIKKIKMSSNTYIFNNDFYTNSFMKYHLLLNDKFEQTADAKKSIITNNASMNRIIKNKEELRNNALKIRDTLIMNFMRYYLSLKDKFDHIYKSRFKSESEIISEELELPVPKEFPSLAQKVLSDNHRRKINADIEIVKNRMSNYLSKPKHINNVPLYKENRLFIKNGGKGYVVDLGNKKNITTSDVTIRSTTLNKIYNTGGDASSSSLQEPYASTSVTSNILPRSFHFISGLSISSGITQINPELVDSESIANIICSLNNKNVSKYLDAISAFTAKFMHKSLQYVRALKVALPSYGTVYRITPTTDEYIIQNNSIYTRLQYMCDYFKYYILESQLEYLAYKYKEDDIEKEFLPLLNAINAEKGKAELQISADFTEEEFSSLPIGEYEELISSIKKECLNLIENRKALIAEIEKNKTEIRLLIRPLDYSNRDMLIKHLMEYYLLIIDEFESLADLEFKNQTRSLTDRFVLPVPRAVAESVRKEINMDERIIDYFTRHRSDFFCDRNTCICRNECIRNSGHVYNIHMIIRVKIMETVIDRMKDYILSLDIKNDGTHNNVTRRQHHFEEMATSSR</sequence>
<accession>A0A0S4M6Q9</accession>
<evidence type="ECO:0000256" key="1">
    <source>
        <dbReference type="SAM" id="MobiDB-lite"/>
    </source>
</evidence>
<name>A0A0S4M6Q9_9BURK</name>
<dbReference type="AlphaFoldDB" id="A0A0S4M6Q9"/>
<evidence type="ECO:0000313" key="2">
    <source>
        <dbReference type="EMBL" id="CUT17949.1"/>
    </source>
</evidence>
<feature type="region of interest" description="Disordered" evidence="1">
    <location>
        <begin position="1"/>
        <end position="31"/>
    </location>
</feature>
<evidence type="ECO:0000313" key="3">
    <source>
        <dbReference type="Proteomes" id="UP000198651"/>
    </source>
</evidence>
<protein>
    <submittedName>
        <fullName evidence="2">Putative coiled coil protein</fullName>
    </submittedName>
</protein>
<organism evidence="2 3">
    <name type="scientific">Candidatus Ichthyocystis hellenicum</name>
    <dbReference type="NCBI Taxonomy" id="1561003"/>
    <lineage>
        <taxon>Bacteria</taxon>
        <taxon>Pseudomonadati</taxon>
        <taxon>Pseudomonadota</taxon>
        <taxon>Betaproteobacteria</taxon>
        <taxon>Burkholderiales</taxon>
        <taxon>Candidatus Ichthyocystis</taxon>
    </lineage>
</organism>
<reference evidence="3" key="1">
    <citation type="submission" date="2015-11" db="EMBL/GenBank/DDBJ databases">
        <authorList>
            <person name="Seth-Smith H.M.B."/>
        </authorList>
    </citation>
    <scope>NUCLEOTIDE SEQUENCE [LARGE SCALE GENOMIC DNA]</scope>
    <source>
        <strain evidence="3">2013Ark11</strain>
    </source>
</reference>
<gene>
    <name evidence="2" type="ORF">Ark11_1136</name>
</gene>
<dbReference type="EMBL" id="LN906597">
    <property type="protein sequence ID" value="CUT17949.1"/>
    <property type="molecule type" value="Genomic_DNA"/>
</dbReference>
<proteinExistence type="predicted"/>
<keyword evidence="3" id="KW-1185">Reference proteome</keyword>